<sequence>MITLKYDIKIRANAQKVWNILWDTHTYSKWTQAFSETSRMQSDWKVGGETLFQDASGDGMIATIVELEQFKKVVFKHLGILRNGIADTTSIETQEWNGSFEQYVLDEQQGITTLYAEVETSEEYQEMMDRGFQQGFAVVKALAEQEH</sequence>
<dbReference type="Gene3D" id="3.30.530.20">
    <property type="match status" value="1"/>
</dbReference>
<accession>A0A833PI74</accession>
<dbReference type="EMBL" id="WNDP01000001">
    <property type="protein sequence ID" value="KAF1028368.1"/>
    <property type="molecule type" value="Genomic_DNA"/>
</dbReference>
<proteinExistence type="inferred from homology"/>
<organism evidence="3 4">
    <name type="scientific">Acinetobacter bereziniae</name>
    <name type="common">Acinetobacter genomosp. 10</name>
    <dbReference type="NCBI Taxonomy" id="106648"/>
    <lineage>
        <taxon>Bacteria</taxon>
        <taxon>Pseudomonadati</taxon>
        <taxon>Pseudomonadota</taxon>
        <taxon>Gammaproteobacteria</taxon>
        <taxon>Moraxellales</taxon>
        <taxon>Moraxellaceae</taxon>
        <taxon>Acinetobacter</taxon>
    </lineage>
</organism>
<dbReference type="InterPro" id="IPR013538">
    <property type="entry name" value="ASHA1/2-like_C"/>
</dbReference>
<gene>
    <name evidence="3" type="ORF">GAK29_00003</name>
</gene>
<feature type="domain" description="Activator of Hsp90 ATPase homologue 1/2-like C-terminal" evidence="2">
    <location>
        <begin position="12"/>
        <end position="136"/>
    </location>
</feature>
<dbReference type="SUPFAM" id="SSF55961">
    <property type="entry name" value="Bet v1-like"/>
    <property type="match status" value="1"/>
</dbReference>
<evidence type="ECO:0000256" key="1">
    <source>
        <dbReference type="ARBA" id="ARBA00006817"/>
    </source>
</evidence>
<dbReference type="CDD" id="cd07814">
    <property type="entry name" value="SRPBCC_CalC_Aha1-like"/>
    <property type="match status" value="1"/>
</dbReference>
<comment type="caution">
    <text evidence="3">The sequence shown here is derived from an EMBL/GenBank/DDBJ whole genome shotgun (WGS) entry which is preliminary data.</text>
</comment>
<evidence type="ECO:0000259" key="2">
    <source>
        <dbReference type="Pfam" id="PF08327"/>
    </source>
</evidence>
<reference evidence="4" key="1">
    <citation type="journal article" date="2020" name="MBio">
        <title>Horizontal gene transfer to a defensive symbiont with a reduced genome amongst a multipartite beetle microbiome.</title>
        <authorList>
            <person name="Waterworth S.C."/>
            <person name="Florez L.V."/>
            <person name="Rees E.R."/>
            <person name="Hertweck C."/>
            <person name="Kaltenpoth M."/>
            <person name="Kwan J.C."/>
        </authorList>
    </citation>
    <scope>NUCLEOTIDE SEQUENCE [LARGE SCALE GENOMIC DNA]</scope>
</reference>
<dbReference type="Pfam" id="PF08327">
    <property type="entry name" value="AHSA1"/>
    <property type="match status" value="1"/>
</dbReference>
<name>A0A833PI74_ACIBZ</name>
<dbReference type="AlphaFoldDB" id="A0A833PI74"/>
<comment type="similarity">
    <text evidence="1">Belongs to the AHA1 family.</text>
</comment>
<dbReference type="Proteomes" id="UP000490535">
    <property type="component" value="Unassembled WGS sequence"/>
</dbReference>
<evidence type="ECO:0000313" key="4">
    <source>
        <dbReference type="Proteomes" id="UP000490535"/>
    </source>
</evidence>
<protein>
    <recommendedName>
        <fullName evidence="2">Activator of Hsp90 ATPase homologue 1/2-like C-terminal domain-containing protein</fullName>
    </recommendedName>
</protein>
<evidence type="ECO:0000313" key="3">
    <source>
        <dbReference type="EMBL" id="KAF1028368.1"/>
    </source>
</evidence>
<dbReference type="InterPro" id="IPR023393">
    <property type="entry name" value="START-like_dom_sf"/>
</dbReference>